<dbReference type="Gene3D" id="3.40.50.720">
    <property type="entry name" value="NAD(P)-binding Rossmann-like Domain"/>
    <property type="match status" value="1"/>
</dbReference>
<dbReference type="Proteomes" id="UP000564885">
    <property type="component" value="Unassembled WGS sequence"/>
</dbReference>
<evidence type="ECO:0000256" key="3">
    <source>
        <dbReference type="ARBA" id="ARBA00018569"/>
    </source>
</evidence>
<feature type="domain" description="NAD-dependent epimerase/dehydratase" evidence="6">
    <location>
        <begin position="3"/>
        <end position="231"/>
    </location>
</feature>
<evidence type="ECO:0000256" key="2">
    <source>
        <dbReference type="ARBA" id="ARBA00007637"/>
    </source>
</evidence>
<evidence type="ECO:0000256" key="5">
    <source>
        <dbReference type="ARBA" id="ARBA00033067"/>
    </source>
</evidence>
<organism evidence="7 8">
    <name type="scientific">Enterovirga aerilata</name>
    <dbReference type="NCBI Taxonomy" id="2730920"/>
    <lineage>
        <taxon>Bacteria</taxon>
        <taxon>Pseudomonadati</taxon>
        <taxon>Pseudomonadota</taxon>
        <taxon>Alphaproteobacteria</taxon>
        <taxon>Hyphomicrobiales</taxon>
        <taxon>Methylobacteriaceae</taxon>
        <taxon>Enterovirga</taxon>
    </lineage>
</organism>
<comment type="similarity">
    <text evidence="2">Belongs to the NAD(P)-dependent epimerase/dehydratase family.</text>
</comment>
<dbReference type="PANTHER" id="PTHR43725">
    <property type="entry name" value="UDP-GLUCOSE 4-EPIMERASE"/>
    <property type="match status" value="1"/>
</dbReference>
<comment type="caution">
    <text evidence="7">The sequence shown here is derived from an EMBL/GenBank/DDBJ whole genome shotgun (WGS) entry which is preliminary data.</text>
</comment>
<keyword evidence="8" id="KW-1185">Reference proteome</keyword>
<name>A0A849I8G8_9HYPH</name>
<gene>
    <name evidence="7" type="ORF">HJG44_17045</name>
</gene>
<evidence type="ECO:0000259" key="6">
    <source>
        <dbReference type="Pfam" id="PF01370"/>
    </source>
</evidence>
<dbReference type="Gene3D" id="3.90.25.10">
    <property type="entry name" value="UDP-galactose 4-epimerase, domain 1"/>
    <property type="match status" value="1"/>
</dbReference>
<dbReference type="PANTHER" id="PTHR43725:SF53">
    <property type="entry name" value="UDP-ARABINOSE 4-EPIMERASE 1"/>
    <property type="match status" value="1"/>
</dbReference>
<sequence>MRILITGGNGYVGREAVALLAPEHEVCVLDNLRYGRVRLRQSELERIRLERADITDRGAVERVVRSFRPEAVIHLAAIHYIPECEADPSAALLTNVFGTMNLLLACEPGCRFVFASSGAVYKPAAEPHSEAGEVKPSDIYGFTKLHGEEYVRHIAGQRGLSAVVVRLFNVIGPGETNPHLVPEIVAQLKCGRVSIRLGNIWPKRDYVHVLDAARGFVATALNSDVPPGETVTVNLGTSRSYSVASVLRKLRRIAGIRFALERDDSRVRAVDRPFLAADNSLIQRVFGWRPEHTIEDALTELWRDPDLPDSLLARYR</sequence>
<proteinExistence type="inferred from homology"/>
<evidence type="ECO:0000256" key="1">
    <source>
        <dbReference type="ARBA" id="ARBA00004947"/>
    </source>
</evidence>
<accession>A0A849I8G8</accession>
<dbReference type="RefSeq" id="WP_171219509.1">
    <property type="nucleotide sequence ID" value="NZ_JABEPP010000004.1"/>
</dbReference>
<dbReference type="AlphaFoldDB" id="A0A849I8G8"/>
<comment type="pathway">
    <text evidence="1">Carbohydrate metabolism; galactose metabolism.</text>
</comment>
<dbReference type="InterPro" id="IPR001509">
    <property type="entry name" value="Epimerase_deHydtase"/>
</dbReference>
<evidence type="ECO:0000256" key="4">
    <source>
        <dbReference type="ARBA" id="ARBA00031367"/>
    </source>
</evidence>
<evidence type="ECO:0000313" key="7">
    <source>
        <dbReference type="EMBL" id="NNM74084.1"/>
    </source>
</evidence>
<dbReference type="SUPFAM" id="SSF51735">
    <property type="entry name" value="NAD(P)-binding Rossmann-fold domains"/>
    <property type="match status" value="1"/>
</dbReference>
<reference evidence="7 8" key="1">
    <citation type="submission" date="2020-04" db="EMBL/GenBank/DDBJ databases">
        <title>Enterovirga sp. isolate from soil.</title>
        <authorList>
            <person name="Chea S."/>
            <person name="Kim D.-U."/>
        </authorList>
    </citation>
    <scope>NUCLEOTIDE SEQUENCE [LARGE SCALE GENOMIC DNA]</scope>
    <source>
        <strain evidence="7 8">DB1703</strain>
    </source>
</reference>
<evidence type="ECO:0000313" key="8">
    <source>
        <dbReference type="Proteomes" id="UP000564885"/>
    </source>
</evidence>
<dbReference type="EMBL" id="JABEPP010000004">
    <property type="protein sequence ID" value="NNM74084.1"/>
    <property type="molecule type" value="Genomic_DNA"/>
</dbReference>
<dbReference type="Pfam" id="PF01370">
    <property type="entry name" value="Epimerase"/>
    <property type="match status" value="1"/>
</dbReference>
<protein>
    <recommendedName>
        <fullName evidence="3">UDP-glucose 4-epimerase</fullName>
    </recommendedName>
    <alternativeName>
        <fullName evidence="5">Galactowaldenase</fullName>
    </alternativeName>
    <alternativeName>
        <fullName evidence="4">UDP-galactose 4-epimerase</fullName>
    </alternativeName>
</protein>
<dbReference type="InterPro" id="IPR036291">
    <property type="entry name" value="NAD(P)-bd_dom_sf"/>
</dbReference>